<dbReference type="KEGG" id="afg:AFULGI_00001440"/>
<sequence length="79" mass="8353">MEKSELIVVIIAIVAVVIFLLNFLTPYGYMPMMGYGGGMMGYSDERYYPPGCCQGPAESSSNGGSMITKPSTGACQGGR</sequence>
<keyword evidence="2" id="KW-0472">Membrane</keyword>
<evidence type="ECO:0000256" key="2">
    <source>
        <dbReference type="SAM" id="Phobius"/>
    </source>
</evidence>
<feature type="compositionally biased region" description="Polar residues" evidence="1">
    <location>
        <begin position="57"/>
        <end position="79"/>
    </location>
</feature>
<organism evidence="3 4">
    <name type="scientific">Archaeoglobus fulgidus DSM 8774</name>
    <dbReference type="NCBI Taxonomy" id="1344584"/>
    <lineage>
        <taxon>Archaea</taxon>
        <taxon>Methanobacteriati</taxon>
        <taxon>Methanobacteriota</taxon>
        <taxon>Archaeoglobi</taxon>
        <taxon>Archaeoglobales</taxon>
        <taxon>Archaeoglobaceae</taxon>
        <taxon>Archaeoglobus</taxon>
    </lineage>
</organism>
<gene>
    <name evidence="3" type="ORF">AFULGI_00001440</name>
</gene>
<dbReference type="HOGENOM" id="CLU_2730107_0_0_2"/>
<name>A0A075W994_ARCFL</name>
<evidence type="ECO:0000256" key="1">
    <source>
        <dbReference type="SAM" id="MobiDB-lite"/>
    </source>
</evidence>
<evidence type="ECO:0000313" key="4">
    <source>
        <dbReference type="Proteomes" id="UP000028501"/>
    </source>
</evidence>
<feature type="region of interest" description="Disordered" evidence="1">
    <location>
        <begin position="56"/>
        <end position="79"/>
    </location>
</feature>
<proteinExistence type="predicted"/>
<dbReference type="Proteomes" id="UP000028501">
    <property type="component" value="Chromosome"/>
</dbReference>
<dbReference type="RefSeq" id="WP_048064175.1">
    <property type="nucleotide sequence ID" value="NZ_CP006577.1"/>
</dbReference>
<feature type="transmembrane region" description="Helical" evidence="2">
    <location>
        <begin position="6"/>
        <end position="24"/>
    </location>
</feature>
<dbReference type="GeneID" id="24793698"/>
<dbReference type="AlphaFoldDB" id="A0A075W994"/>
<protein>
    <submittedName>
        <fullName evidence="3">Uncharacterized protein</fullName>
    </submittedName>
</protein>
<accession>A0A075W994</accession>
<keyword evidence="2" id="KW-0812">Transmembrane</keyword>
<keyword evidence="2" id="KW-1133">Transmembrane helix</keyword>
<reference evidence="3 4" key="1">
    <citation type="submission" date="2013-07" db="EMBL/GenBank/DDBJ databases">
        <title>Genome of Archaeoglobus fulgidus.</title>
        <authorList>
            <person name="Fiebig A."/>
            <person name="Birkeland N.-K."/>
        </authorList>
    </citation>
    <scope>NUCLEOTIDE SEQUENCE [LARGE SCALE GENOMIC DNA]</scope>
    <source>
        <strain evidence="3 4">DSM 8774</strain>
    </source>
</reference>
<dbReference type="EMBL" id="CP006577">
    <property type="protein sequence ID" value="AIG96980.1"/>
    <property type="molecule type" value="Genomic_DNA"/>
</dbReference>
<evidence type="ECO:0000313" key="3">
    <source>
        <dbReference type="EMBL" id="AIG96980.1"/>
    </source>
</evidence>